<dbReference type="InterPro" id="IPR001387">
    <property type="entry name" value="Cro/C1-type_HTH"/>
</dbReference>
<dbReference type="Gene3D" id="1.10.260.40">
    <property type="entry name" value="lambda repressor-like DNA-binding domains"/>
    <property type="match status" value="1"/>
</dbReference>
<evidence type="ECO:0000313" key="2">
    <source>
        <dbReference type="EMBL" id="SEH39907.1"/>
    </source>
</evidence>
<dbReference type="EMBL" id="FNWQ01000005">
    <property type="protein sequence ID" value="SEH39907.1"/>
    <property type="molecule type" value="Genomic_DNA"/>
</dbReference>
<dbReference type="RefSeq" id="WP_089694434.1">
    <property type="nucleotide sequence ID" value="NZ_FNWQ01000005.1"/>
</dbReference>
<sequence>MRNKFLKEIIDQTSKDTEIFIDKYSDIVLRINQILKEKNISQKDLATSMGKSPSELSKWLSGNHNLTLRSIAKIEAELGESIIEIPLKCFTSNFKEEWEQTIVSFVIEKKIKAEKNTNRKNWDESRKIKFA</sequence>
<name>A0A1H6I0A7_CHRCI</name>
<dbReference type="SMART" id="SM00530">
    <property type="entry name" value="HTH_XRE"/>
    <property type="match status" value="1"/>
</dbReference>
<proteinExistence type="predicted"/>
<dbReference type="OrthoDB" id="770730at2"/>
<accession>A0A1H6I0A7</accession>
<dbReference type="Pfam" id="PF01381">
    <property type="entry name" value="HTH_3"/>
    <property type="match status" value="1"/>
</dbReference>
<feature type="domain" description="HTH cro/C1-type" evidence="1">
    <location>
        <begin position="31"/>
        <end position="85"/>
    </location>
</feature>
<protein>
    <submittedName>
        <fullName evidence="2">Helix-turn-helix</fullName>
    </submittedName>
</protein>
<evidence type="ECO:0000259" key="1">
    <source>
        <dbReference type="PROSITE" id="PS50943"/>
    </source>
</evidence>
<dbReference type="CDD" id="cd00093">
    <property type="entry name" value="HTH_XRE"/>
    <property type="match status" value="1"/>
</dbReference>
<dbReference type="SUPFAM" id="SSF47413">
    <property type="entry name" value="lambda repressor-like DNA-binding domains"/>
    <property type="match status" value="1"/>
</dbReference>
<reference evidence="2 3" key="1">
    <citation type="submission" date="2016-10" db="EMBL/GenBank/DDBJ databases">
        <authorList>
            <person name="de Groot N.N."/>
        </authorList>
    </citation>
    <scope>NUCLEOTIDE SEQUENCE [LARGE SCALE GENOMIC DNA]</scope>
    <source>
        <strain evidence="2 3">DSM 23031</strain>
    </source>
</reference>
<dbReference type="STRING" id="680127.SAMN05421593_3706"/>
<organism evidence="2 3">
    <name type="scientific">Chryseobacterium culicis</name>
    <dbReference type="NCBI Taxonomy" id="680127"/>
    <lineage>
        <taxon>Bacteria</taxon>
        <taxon>Pseudomonadati</taxon>
        <taxon>Bacteroidota</taxon>
        <taxon>Flavobacteriia</taxon>
        <taxon>Flavobacteriales</taxon>
        <taxon>Weeksellaceae</taxon>
        <taxon>Chryseobacterium group</taxon>
        <taxon>Chryseobacterium</taxon>
    </lineage>
</organism>
<dbReference type="Proteomes" id="UP000198561">
    <property type="component" value="Unassembled WGS sequence"/>
</dbReference>
<gene>
    <name evidence="2" type="ORF">SAMN05421593_3706</name>
</gene>
<dbReference type="AlphaFoldDB" id="A0A1H6I0A7"/>
<dbReference type="GO" id="GO:0003677">
    <property type="term" value="F:DNA binding"/>
    <property type="evidence" value="ECO:0007669"/>
    <property type="project" value="InterPro"/>
</dbReference>
<evidence type="ECO:0000313" key="3">
    <source>
        <dbReference type="Proteomes" id="UP000198561"/>
    </source>
</evidence>
<dbReference type="PROSITE" id="PS50943">
    <property type="entry name" value="HTH_CROC1"/>
    <property type="match status" value="1"/>
</dbReference>
<dbReference type="InterPro" id="IPR010982">
    <property type="entry name" value="Lambda_DNA-bd_dom_sf"/>
</dbReference>